<sequence length="65" mass="7485">MPAVSPSRLLTIPEACEQLRLSRWSVYQLIHRRELSTLKIGRRRFVPAAEIERFIGRLAEVGGPR</sequence>
<evidence type="ECO:0000259" key="1">
    <source>
        <dbReference type="Pfam" id="PF12728"/>
    </source>
</evidence>
<proteinExistence type="predicted"/>
<dbReference type="GO" id="GO:0003677">
    <property type="term" value="F:DNA binding"/>
    <property type="evidence" value="ECO:0007669"/>
    <property type="project" value="InterPro"/>
</dbReference>
<name>A0A7X6L4J7_9NOCA</name>
<organism evidence="2 3">
    <name type="scientific">Nocardia gamkensis</name>
    <dbReference type="NCBI Taxonomy" id="352869"/>
    <lineage>
        <taxon>Bacteria</taxon>
        <taxon>Bacillati</taxon>
        <taxon>Actinomycetota</taxon>
        <taxon>Actinomycetes</taxon>
        <taxon>Mycobacteriales</taxon>
        <taxon>Nocardiaceae</taxon>
        <taxon>Nocardia</taxon>
    </lineage>
</organism>
<dbReference type="AlphaFoldDB" id="A0A7X6L4J7"/>
<evidence type="ECO:0000313" key="3">
    <source>
        <dbReference type="Proteomes" id="UP000540698"/>
    </source>
</evidence>
<dbReference type="EMBL" id="JAAXOS010000007">
    <property type="protein sequence ID" value="NKY27718.1"/>
    <property type="molecule type" value="Genomic_DNA"/>
</dbReference>
<keyword evidence="3" id="KW-1185">Reference proteome</keyword>
<comment type="caution">
    <text evidence="2">The sequence shown here is derived from an EMBL/GenBank/DDBJ whole genome shotgun (WGS) entry which is preliminary data.</text>
</comment>
<protein>
    <submittedName>
        <fullName evidence="2">Helix-turn-helix domain-containing protein</fullName>
    </submittedName>
</protein>
<accession>A0A7X6L4J7</accession>
<gene>
    <name evidence="2" type="ORF">HGB38_16000</name>
</gene>
<reference evidence="2 3" key="1">
    <citation type="submission" date="2020-04" db="EMBL/GenBank/DDBJ databases">
        <title>MicrobeNet Type strains.</title>
        <authorList>
            <person name="Nicholson A.C."/>
        </authorList>
    </citation>
    <scope>NUCLEOTIDE SEQUENCE [LARGE SCALE GENOMIC DNA]</scope>
    <source>
        <strain evidence="2 3">DSM 44956</strain>
    </source>
</reference>
<dbReference type="InterPro" id="IPR041657">
    <property type="entry name" value="HTH_17"/>
</dbReference>
<dbReference type="NCBIfam" id="TIGR01764">
    <property type="entry name" value="excise"/>
    <property type="match status" value="1"/>
</dbReference>
<evidence type="ECO:0000313" key="2">
    <source>
        <dbReference type="EMBL" id="NKY27718.1"/>
    </source>
</evidence>
<dbReference type="Pfam" id="PF12728">
    <property type="entry name" value="HTH_17"/>
    <property type="match status" value="1"/>
</dbReference>
<dbReference type="Proteomes" id="UP000540698">
    <property type="component" value="Unassembled WGS sequence"/>
</dbReference>
<dbReference type="InterPro" id="IPR010093">
    <property type="entry name" value="SinI_DNA-bd"/>
</dbReference>
<feature type="domain" description="Helix-turn-helix" evidence="1">
    <location>
        <begin position="9"/>
        <end position="56"/>
    </location>
</feature>